<name>A0A254TMZ0_9BURK</name>
<keyword evidence="5" id="KW-1185">Reference proteome</keyword>
<organism evidence="4 5">
    <name type="scientific">Noviherbaspirillum denitrificans</name>
    <dbReference type="NCBI Taxonomy" id="1968433"/>
    <lineage>
        <taxon>Bacteria</taxon>
        <taxon>Pseudomonadati</taxon>
        <taxon>Pseudomonadota</taxon>
        <taxon>Betaproteobacteria</taxon>
        <taxon>Burkholderiales</taxon>
        <taxon>Oxalobacteraceae</taxon>
        <taxon>Noviherbaspirillum</taxon>
    </lineage>
</organism>
<evidence type="ECO:0000313" key="4">
    <source>
        <dbReference type="EMBL" id="OWW22722.1"/>
    </source>
</evidence>
<evidence type="ECO:0000313" key="5">
    <source>
        <dbReference type="Proteomes" id="UP000197535"/>
    </source>
</evidence>
<reference evidence="4 5" key="1">
    <citation type="submission" date="2016-02" db="EMBL/GenBank/DDBJ databases">
        <authorList>
            <person name="Wen L."/>
            <person name="He K."/>
            <person name="Yang H."/>
        </authorList>
    </citation>
    <scope>NUCLEOTIDE SEQUENCE [LARGE SCALE GENOMIC DNA]</scope>
    <source>
        <strain evidence="4 5">TSA40</strain>
    </source>
</reference>
<evidence type="ECO:0000259" key="3">
    <source>
        <dbReference type="Pfam" id="PF13458"/>
    </source>
</evidence>
<sequence length="422" mass="46553">MPAHATTRVELGVPADKADAVVGCMYPLTGRAASYGRDSIGGIHLALADLEAELGPKAPKLRVLVEDDRSKASFAQRIARDFVKRDGVRFLCGIVSSGVAQAVTRVAKEERVLLIGTDHASSRLTMEDFHPYYFRLTNDTYASMAAGARYLADLQKKNKWKRLVFLGSDYDYGHVSWQDLKSNLDRLGVRYEVAGEYWSKLYEADYSAYITELEATKAEVAVVGLWGGDFVTFLKQAMSNGLHTKMRIANFDTGGNYEVLTSLGQHAPAGLILSARHHNNWPDTPRNRKFVADFHALEGHYPNYTAEGAYSGIVAIGRALAQAGRKASVDQLVRTLEGLHLALPEDPDGFTSTIDPVLHQVMQAQAIGEVVPDDRFAPAQVMLGNWTVYRAEDLLPPPALIQQRRNSRRISTAVQPPRRSSP</sequence>
<dbReference type="PANTHER" id="PTHR30483">
    <property type="entry name" value="LEUCINE-SPECIFIC-BINDING PROTEIN"/>
    <property type="match status" value="1"/>
</dbReference>
<dbReference type="PANTHER" id="PTHR30483:SF6">
    <property type="entry name" value="PERIPLASMIC BINDING PROTEIN OF ABC TRANSPORTER FOR NATURAL AMINO ACIDS"/>
    <property type="match status" value="1"/>
</dbReference>
<dbReference type="AlphaFoldDB" id="A0A254TMZ0"/>
<comment type="similarity">
    <text evidence="1">Belongs to the leucine-binding protein family.</text>
</comment>
<dbReference type="EMBL" id="LSTO01000001">
    <property type="protein sequence ID" value="OWW22722.1"/>
    <property type="molecule type" value="Genomic_DNA"/>
</dbReference>
<gene>
    <name evidence="4" type="ORF">AYR66_05670</name>
</gene>
<keyword evidence="2" id="KW-0732">Signal</keyword>
<dbReference type="Pfam" id="PF13458">
    <property type="entry name" value="Peripla_BP_6"/>
    <property type="match status" value="1"/>
</dbReference>
<dbReference type="InterPro" id="IPR051010">
    <property type="entry name" value="BCAA_transport"/>
</dbReference>
<proteinExistence type="inferred from homology"/>
<dbReference type="CDD" id="cd06330">
    <property type="entry name" value="PBP1_As_SBP-like"/>
    <property type="match status" value="1"/>
</dbReference>
<dbReference type="InterPro" id="IPR028082">
    <property type="entry name" value="Peripla_BP_I"/>
</dbReference>
<feature type="domain" description="Leucine-binding protein" evidence="3">
    <location>
        <begin position="22"/>
        <end position="371"/>
    </location>
</feature>
<accession>A0A254TMZ0</accession>
<comment type="caution">
    <text evidence="4">The sequence shown here is derived from an EMBL/GenBank/DDBJ whole genome shotgun (WGS) entry which is preliminary data.</text>
</comment>
<protein>
    <submittedName>
        <fullName evidence="4">Amino acid ABC transporter substrate-binding protein</fullName>
    </submittedName>
</protein>
<dbReference type="SUPFAM" id="SSF53822">
    <property type="entry name" value="Periplasmic binding protein-like I"/>
    <property type="match status" value="1"/>
</dbReference>
<dbReference type="InterPro" id="IPR028081">
    <property type="entry name" value="Leu-bd"/>
</dbReference>
<evidence type="ECO:0000256" key="1">
    <source>
        <dbReference type="ARBA" id="ARBA00010062"/>
    </source>
</evidence>
<dbReference type="Proteomes" id="UP000197535">
    <property type="component" value="Unassembled WGS sequence"/>
</dbReference>
<evidence type="ECO:0000256" key="2">
    <source>
        <dbReference type="ARBA" id="ARBA00022729"/>
    </source>
</evidence>
<dbReference type="Gene3D" id="3.40.50.2300">
    <property type="match status" value="2"/>
</dbReference>